<feature type="region of interest" description="Disordered" evidence="1">
    <location>
        <begin position="172"/>
        <end position="242"/>
    </location>
</feature>
<feature type="region of interest" description="Disordered" evidence="1">
    <location>
        <begin position="302"/>
        <end position="386"/>
    </location>
</feature>
<feature type="compositionally biased region" description="Low complexity" evidence="1">
    <location>
        <begin position="172"/>
        <end position="187"/>
    </location>
</feature>
<dbReference type="SMART" id="SM01300">
    <property type="entry name" value="PEHE"/>
    <property type="match status" value="1"/>
</dbReference>
<accession>A0A0X3NNH9</accession>
<protein>
    <submittedName>
        <fullName evidence="3">PEHE domain</fullName>
    </submittedName>
</protein>
<dbReference type="InterPro" id="IPR029332">
    <property type="entry name" value="PEHE_dom"/>
</dbReference>
<evidence type="ECO:0000256" key="1">
    <source>
        <dbReference type="SAM" id="MobiDB-lite"/>
    </source>
</evidence>
<evidence type="ECO:0000313" key="3">
    <source>
        <dbReference type="EMBL" id="JAP41258.1"/>
    </source>
</evidence>
<feature type="compositionally biased region" description="Polar residues" evidence="1">
    <location>
        <begin position="326"/>
        <end position="337"/>
    </location>
</feature>
<sequence length="489" mass="54362">MTSVLRRMQFRLPDSDFLDSRPATRSDLIAKKVAGIFPKRSIWRSLGLDYSNSPSENGGSLSCLARAARELPQLVKRACSPSSYLATSSQLSSPAPEPPKRPASASSRIRLSAPGRLSPPPTALHTNAPPGPPADRSAIRHAVSRLADITPVLERYGQLSNSASPSKITFLSQPPSLLSTQSPASATENRAPSPLFRRSLSPNSRLHGQSAEMASVKRLRRESLSSTRQRDASTSPLPPSAPLFSRPFLTTSSYYYQPEFDSLDWSTSTCLSADASSSESIEIPSWRVHDLLANYATDLGPSKFLRPRPSFTPPTNFIKSKKSSPTRRSSAQRSATLPTRHLRRNTTKVTRHPRNQHHHDRSKGTQLHADSGGNAADNAESEEDTDDAAYQLRHSKLEIEEIKRERVSHQRMVEEELRSRLERRDLESWGRRQVIRTDPLADLNPEKYMPTQLDYPLSRSNFIHIVDSIPVVAFGCCVPKPTFTRFSLT</sequence>
<name>A0A0X3NNH9_SCHSO</name>
<gene>
    <name evidence="3" type="ORF">TR153111</name>
</gene>
<dbReference type="Gene3D" id="6.10.250.3170">
    <property type="match status" value="1"/>
</dbReference>
<dbReference type="GO" id="GO:1902562">
    <property type="term" value="C:H4 histone acetyltransferase complex"/>
    <property type="evidence" value="ECO:0007669"/>
    <property type="project" value="UniProtKB-ARBA"/>
</dbReference>
<feature type="compositionally biased region" description="Basic residues" evidence="1">
    <location>
        <begin position="340"/>
        <end position="361"/>
    </location>
</feature>
<reference evidence="3" key="1">
    <citation type="submission" date="2016-01" db="EMBL/GenBank/DDBJ databases">
        <title>Reference transcriptome for the parasite Schistocephalus solidus: insights into the molecular evolution of parasitism.</title>
        <authorList>
            <person name="Hebert F.O."/>
            <person name="Grambauer S."/>
            <person name="Barber I."/>
            <person name="Landry C.R."/>
            <person name="Aubin-Horth N."/>
        </authorList>
    </citation>
    <scope>NUCLEOTIDE SEQUENCE</scope>
</reference>
<feature type="region of interest" description="Disordered" evidence="1">
    <location>
        <begin position="86"/>
        <end position="136"/>
    </location>
</feature>
<feature type="domain" description="PEHE" evidence="2">
    <location>
        <begin position="281"/>
        <end position="489"/>
    </location>
</feature>
<evidence type="ECO:0000259" key="2">
    <source>
        <dbReference type="SMART" id="SM01300"/>
    </source>
</evidence>
<proteinExistence type="predicted"/>
<organism evidence="3">
    <name type="scientific">Schistocephalus solidus</name>
    <name type="common">Tapeworm</name>
    <dbReference type="NCBI Taxonomy" id="70667"/>
    <lineage>
        <taxon>Eukaryota</taxon>
        <taxon>Metazoa</taxon>
        <taxon>Spiralia</taxon>
        <taxon>Lophotrochozoa</taxon>
        <taxon>Platyhelminthes</taxon>
        <taxon>Cestoda</taxon>
        <taxon>Eucestoda</taxon>
        <taxon>Diphyllobothriidea</taxon>
        <taxon>Diphyllobothriidae</taxon>
        <taxon>Schistocephalus</taxon>
    </lineage>
</organism>
<dbReference type="EMBL" id="GEEE01021967">
    <property type="protein sequence ID" value="JAP41258.1"/>
    <property type="molecule type" value="Transcribed_RNA"/>
</dbReference>
<dbReference type="AlphaFoldDB" id="A0A0X3NNH9"/>